<evidence type="ECO:0000259" key="9">
    <source>
        <dbReference type="PROSITE" id="PS51379"/>
    </source>
</evidence>
<dbReference type="EMBL" id="BMVB01000014">
    <property type="protein sequence ID" value="GHC60375.1"/>
    <property type="molecule type" value="Genomic_DNA"/>
</dbReference>
<evidence type="ECO:0000256" key="5">
    <source>
        <dbReference type="ARBA" id="ARBA00023004"/>
    </source>
</evidence>
<keyword evidence="2 8" id="KW-0813">Transport</keyword>
<accession>A0A918TRP8</accession>
<dbReference type="PANTHER" id="PTHR36923">
    <property type="entry name" value="FERREDOXIN"/>
    <property type="match status" value="1"/>
</dbReference>
<dbReference type="InterPro" id="IPR051269">
    <property type="entry name" value="Fe-S_cluster_ET"/>
</dbReference>
<dbReference type="SUPFAM" id="SSF54862">
    <property type="entry name" value="4Fe-4S ferredoxins"/>
    <property type="match status" value="1"/>
</dbReference>
<sequence>MRITIDRDRCIGAGQCVLAAPAVFTQDDDGLVTLLPGHEDGTADPHVRDVPMACPVQAVALADD</sequence>
<dbReference type="Gene3D" id="3.30.70.20">
    <property type="match status" value="1"/>
</dbReference>
<evidence type="ECO:0000256" key="6">
    <source>
        <dbReference type="ARBA" id="ARBA00023014"/>
    </source>
</evidence>
<dbReference type="InterPro" id="IPR001080">
    <property type="entry name" value="3Fe4S_ferredoxin"/>
</dbReference>
<protein>
    <recommendedName>
        <fullName evidence="8">Ferredoxin</fullName>
    </recommendedName>
</protein>
<dbReference type="GO" id="GO:0009055">
    <property type="term" value="F:electron transfer activity"/>
    <property type="evidence" value="ECO:0007669"/>
    <property type="project" value="UniProtKB-UniRule"/>
</dbReference>
<name>A0A918TRP8_STRCJ</name>
<dbReference type="PANTHER" id="PTHR36923:SF3">
    <property type="entry name" value="FERREDOXIN"/>
    <property type="match status" value="1"/>
</dbReference>
<dbReference type="Proteomes" id="UP000646244">
    <property type="component" value="Unassembled WGS sequence"/>
</dbReference>
<comment type="caution">
    <text evidence="10">The sequence shown here is derived from an EMBL/GenBank/DDBJ whole genome shotgun (WGS) entry which is preliminary data.</text>
</comment>
<reference evidence="10" key="1">
    <citation type="journal article" date="2014" name="Int. J. Syst. Evol. Microbiol.">
        <title>Complete genome sequence of Corynebacterium casei LMG S-19264T (=DSM 44701T), isolated from a smear-ripened cheese.</title>
        <authorList>
            <consortium name="US DOE Joint Genome Institute (JGI-PGF)"/>
            <person name="Walter F."/>
            <person name="Albersmeier A."/>
            <person name="Kalinowski J."/>
            <person name="Ruckert C."/>
        </authorList>
    </citation>
    <scope>NUCLEOTIDE SEQUENCE</scope>
    <source>
        <strain evidence="10">JCM 4633</strain>
    </source>
</reference>
<keyword evidence="5 8" id="KW-0408">Iron</keyword>
<dbReference type="Pfam" id="PF13459">
    <property type="entry name" value="Fer4_15"/>
    <property type="match status" value="1"/>
</dbReference>
<keyword evidence="4 8" id="KW-0249">Electron transport</keyword>
<evidence type="ECO:0000313" key="10">
    <source>
        <dbReference type="EMBL" id="GHC60375.1"/>
    </source>
</evidence>
<comment type="function">
    <text evidence="8">Ferredoxins are iron-sulfur proteins that transfer electrons in a wide variety of metabolic reactions.</text>
</comment>
<organism evidence="10 11">
    <name type="scientific">Streptomyces cinnamoneus</name>
    <name type="common">Streptoverticillium cinnamoneum</name>
    <dbReference type="NCBI Taxonomy" id="53446"/>
    <lineage>
        <taxon>Bacteria</taxon>
        <taxon>Bacillati</taxon>
        <taxon>Actinomycetota</taxon>
        <taxon>Actinomycetes</taxon>
        <taxon>Kitasatosporales</taxon>
        <taxon>Streptomycetaceae</taxon>
        <taxon>Streptomyces</taxon>
        <taxon>Streptomyces cinnamoneus group</taxon>
    </lineage>
</organism>
<evidence type="ECO:0000256" key="4">
    <source>
        <dbReference type="ARBA" id="ARBA00022982"/>
    </source>
</evidence>
<evidence type="ECO:0000256" key="8">
    <source>
        <dbReference type="RuleBase" id="RU368020"/>
    </source>
</evidence>
<dbReference type="PROSITE" id="PS51379">
    <property type="entry name" value="4FE4S_FER_2"/>
    <property type="match status" value="1"/>
</dbReference>
<keyword evidence="3 8" id="KW-0479">Metal-binding</keyword>
<evidence type="ECO:0000313" key="11">
    <source>
        <dbReference type="Proteomes" id="UP000646244"/>
    </source>
</evidence>
<evidence type="ECO:0000256" key="2">
    <source>
        <dbReference type="ARBA" id="ARBA00022448"/>
    </source>
</evidence>
<dbReference type="PRINTS" id="PR00352">
    <property type="entry name" value="3FE4SFRDOXIN"/>
</dbReference>
<keyword evidence="6 8" id="KW-0411">Iron-sulfur</keyword>
<keyword evidence="7" id="KW-0003">3Fe-4S</keyword>
<evidence type="ECO:0000256" key="7">
    <source>
        <dbReference type="ARBA" id="ARBA00023291"/>
    </source>
</evidence>
<comment type="cofactor">
    <cofactor evidence="1">
        <name>[3Fe-4S] cluster</name>
        <dbReference type="ChEBI" id="CHEBI:21137"/>
    </cofactor>
</comment>
<evidence type="ECO:0000256" key="3">
    <source>
        <dbReference type="ARBA" id="ARBA00022723"/>
    </source>
</evidence>
<dbReference type="RefSeq" id="WP_190111373.1">
    <property type="nucleotide sequence ID" value="NZ_BMVB01000014.1"/>
</dbReference>
<dbReference type="InterPro" id="IPR017896">
    <property type="entry name" value="4Fe4S_Fe-S-bd"/>
</dbReference>
<gene>
    <name evidence="10" type="ORF">GCM10010507_41850</name>
</gene>
<dbReference type="GO" id="GO:0051538">
    <property type="term" value="F:3 iron, 4 sulfur cluster binding"/>
    <property type="evidence" value="ECO:0007669"/>
    <property type="project" value="UniProtKB-KW"/>
</dbReference>
<dbReference type="GO" id="GO:0005506">
    <property type="term" value="F:iron ion binding"/>
    <property type="evidence" value="ECO:0007669"/>
    <property type="project" value="UniProtKB-UniRule"/>
</dbReference>
<reference evidence="10" key="2">
    <citation type="submission" date="2020-09" db="EMBL/GenBank/DDBJ databases">
        <authorList>
            <person name="Sun Q."/>
            <person name="Ohkuma M."/>
        </authorList>
    </citation>
    <scope>NUCLEOTIDE SEQUENCE</scope>
    <source>
        <strain evidence="10">JCM 4633</strain>
    </source>
</reference>
<proteinExistence type="predicted"/>
<dbReference type="AlphaFoldDB" id="A0A918TRP8"/>
<feature type="domain" description="4Fe-4S ferredoxin-type" evidence="9">
    <location>
        <begin position="1"/>
        <end position="29"/>
    </location>
</feature>
<evidence type="ECO:0000256" key="1">
    <source>
        <dbReference type="ARBA" id="ARBA00001927"/>
    </source>
</evidence>